<reference evidence="6" key="1">
    <citation type="submission" date="2022-07" db="EMBL/GenBank/DDBJ databases">
        <title>Enhanced cultured diversity of the mouse gut microbiota enables custom-made synthetic communities.</title>
        <authorList>
            <person name="Afrizal A."/>
        </authorList>
    </citation>
    <scope>NUCLEOTIDE SEQUENCE</scope>
    <source>
        <strain evidence="6">DSM 28593</strain>
    </source>
</reference>
<keyword evidence="3" id="KW-0238">DNA-binding</keyword>
<dbReference type="PANTHER" id="PTHR30126:SF40">
    <property type="entry name" value="HTH-TYPE TRANSCRIPTIONAL REGULATOR GLTR"/>
    <property type="match status" value="1"/>
</dbReference>
<protein>
    <submittedName>
        <fullName evidence="6">LysR family transcriptional regulator</fullName>
    </submittedName>
</protein>
<keyword evidence="7" id="KW-1185">Reference proteome</keyword>
<name>A0AAE3KYW1_9FIRM</name>
<dbReference type="Gene3D" id="1.10.10.10">
    <property type="entry name" value="Winged helix-like DNA-binding domain superfamily/Winged helix DNA-binding domain"/>
    <property type="match status" value="1"/>
</dbReference>
<dbReference type="InterPro" id="IPR036390">
    <property type="entry name" value="WH_DNA-bd_sf"/>
</dbReference>
<dbReference type="GO" id="GO:0000976">
    <property type="term" value="F:transcription cis-regulatory region binding"/>
    <property type="evidence" value="ECO:0007669"/>
    <property type="project" value="TreeGrafter"/>
</dbReference>
<dbReference type="Gene3D" id="3.40.190.10">
    <property type="entry name" value="Periplasmic binding protein-like II"/>
    <property type="match status" value="2"/>
</dbReference>
<proteinExistence type="inferred from homology"/>
<organism evidence="6 7">
    <name type="scientific">Irregularibacter muris</name>
    <dbReference type="NCBI Taxonomy" id="1796619"/>
    <lineage>
        <taxon>Bacteria</taxon>
        <taxon>Bacillati</taxon>
        <taxon>Bacillota</taxon>
        <taxon>Clostridia</taxon>
        <taxon>Eubacteriales</taxon>
        <taxon>Eubacteriaceae</taxon>
        <taxon>Irregularibacter</taxon>
    </lineage>
</organism>
<keyword evidence="4" id="KW-0804">Transcription</keyword>
<dbReference type="PROSITE" id="PS50931">
    <property type="entry name" value="HTH_LYSR"/>
    <property type="match status" value="1"/>
</dbReference>
<dbReference type="AlphaFoldDB" id="A0AAE3KYW1"/>
<dbReference type="InterPro" id="IPR036388">
    <property type="entry name" value="WH-like_DNA-bd_sf"/>
</dbReference>
<dbReference type="SUPFAM" id="SSF46785">
    <property type="entry name" value="Winged helix' DNA-binding domain"/>
    <property type="match status" value="1"/>
</dbReference>
<keyword evidence="2" id="KW-0805">Transcription regulation</keyword>
<dbReference type="Pfam" id="PF03466">
    <property type="entry name" value="LysR_substrate"/>
    <property type="match status" value="1"/>
</dbReference>
<accession>A0AAE3KYW1</accession>
<evidence type="ECO:0000256" key="4">
    <source>
        <dbReference type="ARBA" id="ARBA00023163"/>
    </source>
</evidence>
<dbReference type="SUPFAM" id="SSF53850">
    <property type="entry name" value="Periplasmic binding protein-like II"/>
    <property type="match status" value="1"/>
</dbReference>
<comment type="similarity">
    <text evidence="1">Belongs to the LysR transcriptional regulatory family.</text>
</comment>
<evidence type="ECO:0000313" key="7">
    <source>
        <dbReference type="Proteomes" id="UP001205748"/>
    </source>
</evidence>
<sequence length="295" mass="34901">MLDIKVNTFLSLYKNRSYTKAAEELCITQPAVTQHIQSLENYYDCKFFHYSNRQLKVTKAGEIFYKYALSTKVNEKNVLQKIKELNRVQKEIRFAATLTIGEFTLPPILDDFMKTFHEYRITMYVDNTEKVLELLQKGQIHFALVEGLFNKSDYATKLYKTSRFILTAPITHPFIRMEKVSLKDIMEETMIIREKGSGSREVLERGLFDKNYTLQGFKNTIEIGNVNVIKEMVKREIGLSFMYEDAVRKEIENKELVEIVIEDFIIEREFNFIYLENNIMKKDLEKFLSFFRKVT</sequence>
<dbReference type="PANTHER" id="PTHR30126">
    <property type="entry name" value="HTH-TYPE TRANSCRIPTIONAL REGULATOR"/>
    <property type="match status" value="1"/>
</dbReference>
<evidence type="ECO:0000259" key="5">
    <source>
        <dbReference type="PROSITE" id="PS50931"/>
    </source>
</evidence>
<evidence type="ECO:0000313" key="6">
    <source>
        <dbReference type="EMBL" id="MCR1897691.1"/>
    </source>
</evidence>
<dbReference type="RefSeq" id="WP_257529101.1">
    <property type="nucleotide sequence ID" value="NZ_JANKAS010000001.1"/>
</dbReference>
<gene>
    <name evidence="6" type="ORF">NSA47_01625</name>
</gene>
<comment type="caution">
    <text evidence="6">The sequence shown here is derived from an EMBL/GenBank/DDBJ whole genome shotgun (WGS) entry which is preliminary data.</text>
</comment>
<dbReference type="EMBL" id="JANKAS010000001">
    <property type="protein sequence ID" value="MCR1897691.1"/>
    <property type="molecule type" value="Genomic_DNA"/>
</dbReference>
<dbReference type="InterPro" id="IPR005119">
    <property type="entry name" value="LysR_subst-bd"/>
</dbReference>
<evidence type="ECO:0000256" key="3">
    <source>
        <dbReference type="ARBA" id="ARBA00023125"/>
    </source>
</evidence>
<evidence type="ECO:0000256" key="1">
    <source>
        <dbReference type="ARBA" id="ARBA00009437"/>
    </source>
</evidence>
<dbReference type="Pfam" id="PF00126">
    <property type="entry name" value="HTH_1"/>
    <property type="match status" value="1"/>
</dbReference>
<evidence type="ECO:0000256" key="2">
    <source>
        <dbReference type="ARBA" id="ARBA00023015"/>
    </source>
</evidence>
<dbReference type="InterPro" id="IPR000847">
    <property type="entry name" value="LysR_HTH_N"/>
</dbReference>
<feature type="domain" description="HTH lysR-type" evidence="5">
    <location>
        <begin position="1"/>
        <end position="58"/>
    </location>
</feature>
<dbReference type="GO" id="GO:0003700">
    <property type="term" value="F:DNA-binding transcription factor activity"/>
    <property type="evidence" value="ECO:0007669"/>
    <property type="project" value="InterPro"/>
</dbReference>
<dbReference type="Proteomes" id="UP001205748">
    <property type="component" value="Unassembled WGS sequence"/>
</dbReference>